<evidence type="ECO:0000256" key="3">
    <source>
        <dbReference type="ARBA" id="ARBA00022694"/>
    </source>
</evidence>
<evidence type="ECO:0000256" key="6">
    <source>
        <dbReference type="ARBA" id="ARBA00048539"/>
    </source>
</evidence>
<dbReference type="InterPro" id="IPR012795">
    <property type="entry name" value="tRNA_Ile_lys_synt_N"/>
</dbReference>
<sequence length="517" mass="60215">MNRKVFDVFSDNIVKIFPHGLPRRVGISLSGGVDSMALTSLLSRYRDEYNVGVEIVALTVNHEYRKGSRQEAEEVGKLVAPLNVQHKIIDLKWNLDSVELHQLGNFERLARTKRYQHIQKYCYDYDIQHLFLGHQLEDQVETFLLRLKQNSTIFGMRCMKDISSYPSLPLYPSSVKPPIKIVRPMLNIRKKDIYSYCRELEVPWFEDHTNTDSSLTFRNLMRSVYQKGDIIIPKTLTQQHILQVISEIESFQQSIYSSLEELRHELNRLGQIWYDPATFRLSLLLSGQILKRYHPLVINRFFYEECYKISPLKSYHYKFTNLDVESAWVKSKSTRSIYSILKRVVFGKGHPEKFSLLKLNWEISSYKDLGSDCVNVSISAAKYHANQPLPMIELALGHNNEWSEWVFFDNRCWIRIKTTDEFPIFGHATIKIVPYVPKLHSTAYNMFMESQPGNCLPNKILTNIPVLLLDDLSVTGKILGLPSLGMIDTYWKNRIQVEFIPKNEFDQISSRKSISSN</sequence>
<name>F2QYF2_KOMPC</name>
<evidence type="ECO:0000256" key="2">
    <source>
        <dbReference type="ARBA" id="ARBA00022598"/>
    </source>
</evidence>
<dbReference type="GO" id="GO:0005524">
    <property type="term" value="F:ATP binding"/>
    <property type="evidence" value="ECO:0007669"/>
    <property type="project" value="UniProtKB-KW"/>
</dbReference>
<keyword evidence="4" id="KW-0547">Nucleotide-binding</keyword>
<dbReference type="EC" id="6.3.4.19" evidence="1"/>
<organism evidence="8 9">
    <name type="scientific">Komagataella phaffii (strain ATCC 76273 / CBS 7435 / CECT 11047 / NRRL Y-11430 / Wegner 21-1)</name>
    <name type="common">Yeast</name>
    <name type="synonym">Pichia pastoris</name>
    <dbReference type="NCBI Taxonomy" id="981350"/>
    <lineage>
        <taxon>Eukaryota</taxon>
        <taxon>Fungi</taxon>
        <taxon>Dikarya</taxon>
        <taxon>Ascomycota</taxon>
        <taxon>Saccharomycotina</taxon>
        <taxon>Pichiomycetes</taxon>
        <taxon>Pichiales</taxon>
        <taxon>Pichiaceae</taxon>
        <taxon>Komagataella</taxon>
    </lineage>
</organism>
<dbReference type="Proteomes" id="UP000006853">
    <property type="component" value="Chromosome 4"/>
</dbReference>
<protein>
    <recommendedName>
        <fullName evidence="1">tRNA(Ile)-lysidine synthetase</fullName>
        <ecNumber evidence="1">6.3.4.19</ecNumber>
    </recommendedName>
</protein>
<dbReference type="EMBL" id="FR839631">
    <property type="protein sequence ID" value="CCA40430.1"/>
    <property type="molecule type" value="Genomic_DNA"/>
</dbReference>
<dbReference type="SUPFAM" id="SSF52402">
    <property type="entry name" value="Adenine nucleotide alpha hydrolases-like"/>
    <property type="match status" value="1"/>
</dbReference>
<dbReference type="HAMAP" id="MF_01161">
    <property type="entry name" value="tRNA_Ile_lys_synt"/>
    <property type="match status" value="1"/>
</dbReference>
<evidence type="ECO:0000256" key="4">
    <source>
        <dbReference type="ARBA" id="ARBA00022741"/>
    </source>
</evidence>
<dbReference type="NCBIfam" id="TIGR02432">
    <property type="entry name" value="lysidine_TilS_N"/>
    <property type="match status" value="1"/>
</dbReference>
<dbReference type="PANTHER" id="PTHR43033">
    <property type="entry name" value="TRNA(ILE)-LYSIDINE SYNTHASE-RELATED"/>
    <property type="match status" value="1"/>
</dbReference>
<comment type="catalytic activity">
    <reaction evidence="6">
        <text>cytidine(34) in tRNA(Ile2) + L-lysine + ATP = lysidine(34) in tRNA(Ile2) + AMP + diphosphate + H(+)</text>
        <dbReference type="Rhea" id="RHEA:43744"/>
        <dbReference type="Rhea" id="RHEA-COMP:10625"/>
        <dbReference type="Rhea" id="RHEA-COMP:10670"/>
        <dbReference type="ChEBI" id="CHEBI:15378"/>
        <dbReference type="ChEBI" id="CHEBI:30616"/>
        <dbReference type="ChEBI" id="CHEBI:32551"/>
        <dbReference type="ChEBI" id="CHEBI:33019"/>
        <dbReference type="ChEBI" id="CHEBI:82748"/>
        <dbReference type="ChEBI" id="CHEBI:83665"/>
        <dbReference type="ChEBI" id="CHEBI:456215"/>
        <dbReference type="EC" id="6.3.4.19"/>
    </reaction>
</comment>
<keyword evidence="3" id="KW-0819">tRNA processing</keyword>
<proteinExistence type="inferred from homology"/>
<gene>
    <name evidence="8" type="ordered locus">PP7435_Chr4-0255</name>
</gene>
<dbReference type="GO" id="GO:0032267">
    <property type="term" value="F:tRNA(Ile)-lysidine synthase activity"/>
    <property type="evidence" value="ECO:0007669"/>
    <property type="project" value="UniProtKB-EC"/>
</dbReference>
<evidence type="ECO:0000256" key="1">
    <source>
        <dbReference type="ARBA" id="ARBA00013267"/>
    </source>
</evidence>
<dbReference type="Pfam" id="PF01171">
    <property type="entry name" value="ATP_bind_3"/>
    <property type="match status" value="1"/>
</dbReference>
<evidence type="ECO:0000313" key="9">
    <source>
        <dbReference type="Proteomes" id="UP000006853"/>
    </source>
</evidence>
<keyword evidence="9" id="KW-1185">Reference proteome</keyword>
<reference evidence="8 9" key="1">
    <citation type="journal article" date="2011" name="J. Biotechnol.">
        <title>High-quality genome sequence of Pichia pastoris CBS7435.</title>
        <authorList>
            <person name="Kuberl A."/>
            <person name="Schneider J."/>
            <person name="Thallinger G.G."/>
            <person name="Anderl I."/>
            <person name="Wibberg D."/>
            <person name="Hajek T."/>
            <person name="Jaenicke S."/>
            <person name="Brinkrolf K."/>
            <person name="Goesmann A."/>
            <person name="Szczepanowski R."/>
            <person name="Puhler A."/>
            <person name="Schwab H."/>
            <person name="Glieder A."/>
            <person name="Pichler H."/>
        </authorList>
    </citation>
    <scope>NUCLEOTIDE SEQUENCE [LARGE SCALE GENOMIC DNA]</scope>
    <source>
        <strain evidence="9">ATCC 76273 / CBS 7435 / CECT 11047 / NRRL Y-11430 / Wegner 21-1</strain>
    </source>
</reference>
<reference key="2">
    <citation type="submission" date="2011-04" db="EMBL/GenBank/DDBJ databases">
        <title>High-quality genome sequence of Pichia pastoris CBS 7435.</title>
        <authorList>
            <person name="Kueberl A."/>
            <person name="Schneider J."/>
            <person name="Thallinger G.G."/>
            <person name="Anderl I."/>
            <person name="Wibberg D."/>
            <person name="Hajek T."/>
            <person name="Jaenicke S."/>
            <person name="Brinkrolf K."/>
            <person name="Goesmann A."/>
            <person name="Szczepanowski R."/>
            <person name="Puehler A."/>
            <person name="Schwab H."/>
            <person name="Glieder A."/>
            <person name="Pichler H."/>
        </authorList>
    </citation>
    <scope>NUCLEOTIDE SEQUENCE</scope>
    <source>
        <strain>CBS 7435</strain>
    </source>
</reference>
<feature type="domain" description="tRNA(Ile)-lysidine/2-thiocytidine synthase N-terminal" evidence="7">
    <location>
        <begin position="25"/>
        <end position="223"/>
    </location>
</feature>
<evidence type="ECO:0000256" key="5">
    <source>
        <dbReference type="ARBA" id="ARBA00022840"/>
    </source>
</evidence>
<accession>F2QYF2</accession>
<dbReference type="GO" id="GO:0008033">
    <property type="term" value="P:tRNA processing"/>
    <property type="evidence" value="ECO:0007669"/>
    <property type="project" value="UniProtKB-KW"/>
</dbReference>
<keyword evidence="5" id="KW-0067">ATP-binding</keyword>
<dbReference type="InterPro" id="IPR014729">
    <property type="entry name" value="Rossmann-like_a/b/a_fold"/>
</dbReference>
<evidence type="ECO:0000259" key="7">
    <source>
        <dbReference type="Pfam" id="PF01171"/>
    </source>
</evidence>
<dbReference type="InterPro" id="IPR012094">
    <property type="entry name" value="tRNA_Ile_lys_synt"/>
</dbReference>
<keyword evidence="2" id="KW-0436">Ligase</keyword>
<dbReference type="PANTHER" id="PTHR43033:SF1">
    <property type="entry name" value="TRNA(ILE)-LYSIDINE SYNTHASE-RELATED"/>
    <property type="match status" value="1"/>
</dbReference>
<dbReference type="InterPro" id="IPR011063">
    <property type="entry name" value="TilS/TtcA_N"/>
</dbReference>
<reference evidence="8 9" key="3">
    <citation type="journal article" date="2016" name="FEMS Yeast Res.">
        <title>Curation of the genome annotation of Pichia pastoris (Komagataella phaffii) CBS7435 from gene level to protein function.</title>
        <authorList>
            <person name="Valli M."/>
            <person name="Tatto N.E."/>
            <person name="Peymann A."/>
            <person name="Gruber C."/>
            <person name="Landes N."/>
            <person name="Ekker H."/>
            <person name="Thallinger G.G."/>
            <person name="Mattanovich D."/>
            <person name="Gasser B."/>
            <person name="Graf A.B."/>
        </authorList>
    </citation>
    <scope>GENOME REANNOTATION</scope>
    <source>
        <strain evidence="8 9">ATCC 76273 / CBS 7435 / CECT 11047 / NRRL Y-11430 / Wegner 21-1</strain>
    </source>
</reference>
<dbReference type="AlphaFoldDB" id="F2QYF2"/>
<dbReference type="Gene3D" id="3.40.50.620">
    <property type="entry name" value="HUPs"/>
    <property type="match status" value="1"/>
</dbReference>
<evidence type="ECO:0000313" key="8">
    <source>
        <dbReference type="EMBL" id="CCA40430.1"/>
    </source>
</evidence>
<dbReference type="HOGENOM" id="CLU_015599_1_0_1"/>
<dbReference type="CDD" id="cd01992">
    <property type="entry name" value="TilS_N"/>
    <property type="match status" value="1"/>
</dbReference>